<feature type="signal peptide" evidence="2">
    <location>
        <begin position="1"/>
        <end position="22"/>
    </location>
</feature>
<feature type="chain" id="PRO_5016452389" description="MYXO-CTERM domain-containing protein" evidence="2">
    <location>
        <begin position="23"/>
        <end position="62"/>
    </location>
</feature>
<dbReference type="AlphaFoldDB" id="A0A318ED47"/>
<reference evidence="3 4" key="1">
    <citation type="submission" date="2018-04" db="EMBL/GenBank/DDBJ databases">
        <title>Genomic Encyclopedia of Type Strains, Phase IV (KMG-IV): sequencing the most valuable type-strain genomes for metagenomic binning, comparative biology and taxonomic classification.</title>
        <authorList>
            <person name="Goeker M."/>
        </authorList>
    </citation>
    <scope>NUCLEOTIDE SEQUENCE [LARGE SCALE GENOMIC DNA]</scope>
    <source>
        <strain evidence="3 4">DSM 104150</strain>
    </source>
</reference>
<evidence type="ECO:0000256" key="1">
    <source>
        <dbReference type="SAM" id="Phobius"/>
    </source>
</evidence>
<evidence type="ECO:0000313" key="3">
    <source>
        <dbReference type="EMBL" id="PXV70401.1"/>
    </source>
</evidence>
<sequence length="62" mass="6572">MKCVENVAAGLLGMAAAGSALAHPGHGEAGLHGGFLHAWLGWEPALALLVAVVLAWRWFRRR</sequence>
<protein>
    <recommendedName>
        <fullName evidence="5">MYXO-CTERM domain-containing protein</fullName>
    </recommendedName>
</protein>
<proteinExistence type="predicted"/>
<organism evidence="3 4">
    <name type="scientific">Sinimarinibacterium flocculans</name>
    <dbReference type="NCBI Taxonomy" id="985250"/>
    <lineage>
        <taxon>Bacteria</taxon>
        <taxon>Pseudomonadati</taxon>
        <taxon>Pseudomonadota</taxon>
        <taxon>Gammaproteobacteria</taxon>
        <taxon>Nevskiales</taxon>
        <taxon>Nevskiaceae</taxon>
        <taxon>Sinimarinibacterium</taxon>
    </lineage>
</organism>
<dbReference type="EMBL" id="QICN01000002">
    <property type="protein sequence ID" value="PXV70401.1"/>
    <property type="molecule type" value="Genomic_DNA"/>
</dbReference>
<keyword evidence="4" id="KW-1185">Reference proteome</keyword>
<keyword evidence="1" id="KW-0812">Transmembrane</keyword>
<accession>A0A318ED47</accession>
<evidence type="ECO:0008006" key="5">
    <source>
        <dbReference type="Google" id="ProtNLM"/>
    </source>
</evidence>
<feature type="transmembrane region" description="Helical" evidence="1">
    <location>
        <begin position="38"/>
        <end position="59"/>
    </location>
</feature>
<keyword evidence="2" id="KW-0732">Signal</keyword>
<comment type="caution">
    <text evidence="3">The sequence shown here is derived from an EMBL/GenBank/DDBJ whole genome shotgun (WGS) entry which is preliminary data.</text>
</comment>
<evidence type="ECO:0000313" key="4">
    <source>
        <dbReference type="Proteomes" id="UP000248330"/>
    </source>
</evidence>
<evidence type="ECO:0000256" key="2">
    <source>
        <dbReference type="SAM" id="SignalP"/>
    </source>
</evidence>
<gene>
    <name evidence="3" type="ORF">C8D93_102253</name>
</gene>
<keyword evidence="1" id="KW-0472">Membrane</keyword>
<keyword evidence="1" id="KW-1133">Transmembrane helix</keyword>
<dbReference type="RefSeq" id="WP_110264066.1">
    <property type="nucleotide sequence ID" value="NZ_CAWNXA010000002.1"/>
</dbReference>
<name>A0A318ED47_9GAMM</name>
<dbReference type="Proteomes" id="UP000248330">
    <property type="component" value="Unassembled WGS sequence"/>
</dbReference>